<dbReference type="Proteomes" id="UP000199663">
    <property type="component" value="Unassembled WGS sequence"/>
</dbReference>
<keyword evidence="2" id="KW-1185">Reference proteome</keyword>
<accession>A0A1H3RED2</accession>
<name>A0A1H3RED2_9BACT</name>
<dbReference type="RefSeq" id="WP_019598221.1">
    <property type="nucleotide sequence ID" value="NZ_FNQC01000008.1"/>
</dbReference>
<comment type="caution">
    <text evidence="1">The sequence shown here is derived from an EMBL/GenBank/DDBJ whole genome shotgun (WGS) entry which is preliminary data.</text>
</comment>
<organism evidence="1 2">
    <name type="scientific">Rhodonellum ikkaensis</name>
    <dbReference type="NCBI Taxonomy" id="336829"/>
    <lineage>
        <taxon>Bacteria</taxon>
        <taxon>Pseudomonadati</taxon>
        <taxon>Bacteroidota</taxon>
        <taxon>Cytophagia</taxon>
        <taxon>Cytophagales</taxon>
        <taxon>Cytophagaceae</taxon>
        <taxon>Rhodonellum</taxon>
    </lineage>
</organism>
<evidence type="ECO:0000313" key="2">
    <source>
        <dbReference type="Proteomes" id="UP000199663"/>
    </source>
</evidence>
<sequence length="95" mass="10632">MEIDEAMLEMGGFVSQMVDLDGILFDLEEKVLVQLEKADLEIPIQLEILNTNDEGLKIGCSPPLYYVETTVLPVFHQLKVNIEITENKASHGDSL</sequence>
<dbReference type="EMBL" id="FNQC01000008">
    <property type="protein sequence ID" value="SDZ23990.1"/>
    <property type="molecule type" value="Genomic_DNA"/>
</dbReference>
<protein>
    <submittedName>
        <fullName evidence="1">Uncharacterized protein</fullName>
    </submittedName>
</protein>
<gene>
    <name evidence="1" type="ORF">SAMN05444412_10869</name>
</gene>
<proteinExistence type="predicted"/>
<evidence type="ECO:0000313" key="1">
    <source>
        <dbReference type="EMBL" id="SDZ23990.1"/>
    </source>
</evidence>
<reference evidence="1 2" key="1">
    <citation type="submission" date="2016-10" db="EMBL/GenBank/DDBJ databases">
        <authorList>
            <person name="Varghese N."/>
            <person name="Submissions S."/>
        </authorList>
    </citation>
    <scope>NUCLEOTIDE SEQUENCE [LARGE SCALE GENOMIC DNA]</scope>
    <source>
        <strain evidence="1 2">DSM 17997</strain>
    </source>
</reference>